<dbReference type="Gene3D" id="1.50.10.10">
    <property type="match status" value="1"/>
</dbReference>
<gene>
    <name evidence="5" type="ORF">DQX05_27635</name>
</gene>
<accession>A0A3A3GEN4</accession>
<protein>
    <submittedName>
        <fullName evidence="5">Glucuronyl hydrolase</fullName>
    </submittedName>
</protein>
<evidence type="ECO:0000313" key="5">
    <source>
        <dbReference type="EMBL" id="RJG17730.1"/>
    </source>
</evidence>
<dbReference type="PANTHER" id="PTHR36845:SF1">
    <property type="entry name" value="HYDROLASE, PUTATIVE (AFU_ORTHOLOGUE AFUA_7G05090)-RELATED"/>
    <property type="match status" value="1"/>
</dbReference>
<dbReference type="AlphaFoldDB" id="A0A3A3GEN4"/>
<dbReference type="InterPro" id="IPR010905">
    <property type="entry name" value="Glyco_hydro_88"/>
</dbReference>
<comment type="caution">
    <text evidence="5">The sequence shown here is derived from an EMBL/GenBank/DDBJ whole genome shotgun (WGS) entry which is preliminary data.</text>
</comment>
<evidence type="ECO:0000256" key="4">
    <source>
        <dbReference type="PIRSR" id="PIRSR610905-2"/>
    </source>
</evidence>
<organism evidence="5 6">
    <name type="scientific">Paenibacillus thiaminolyticus</name>
    <name type="common">Bacillus thiaminolyticus</name>
    <dbReference type="NCBI Taxonomy" id="49283"/>
    <lineage>
        <taxon>Bacteria</taxon>
        <taxon>Bacillati</taxon>
        <taxon>Bacillota</taxon>
        <taxon>Bacilli</taxon>
        <taxon>Bacillales</taxon>
        <taxon>Paenibacillaceae</taxon>
        <taxon>Paenibacillus</taxon>
    </lineage>
</organism>
<sequence length="381" mass="44151">MKTLWTQAIDDAVSKTRANIERFGERFPHVGRDGGAYLLNDNTDWTDGFWSGILWLCYEYTKDEAFAEAARRTVRSFDERLRRDIALDHHDIGFLYSLSSKAQWIIERDPAARDLTIRAADKLLNRWREKGRYIQAWGPKGDPNNGGRIIIDCLMNLPLLFWATEMTGDNRYAEVARIHAELSRRYLVRGDDSSYHTFHFEPESGQPIGGSTHQGFTNGSTWTRGQAWGIYGFALAYRYTRDDHFLETSRRMARYFLERLPEDHVVYWDFDVTAEDSTPRDSSASAITAAGMQELLVHLPADADHPERAWLESGLEKMMEALVRRYSTMQLPEEDGLLRRGSYAVRLGHSPDDYVIWGDYYYLEALMRLERGVPGYWYNRA</sequence>
<keyword evidence="1 5" id="KW-0378">Hydrolase</keyword>
<dbReference type="OrthoDB" id="428577at2"/>
<feature type="active site" description="Proton donor" evidence="3">
    <location>
        <position position="152"/>
    </location>
</feature>
<dbReference type="GO" id="GO:0052757">
    <property type="term" value="F:chondroitin hydrolase activity"/>
    <property type="evidence" value="ECO:0007669"/>
    <property type="project" value="TreeGrafter"/>
</dbReference>
<feature type="binding site" evidence="4">
    <location>
        <position position="212"/>
    </location>
    <ligand>
        <name>substrate</name>
    </ligand>
</feature>
<dbReference type="RefSeq" id="WP_119796493.1">
    <property type="nucleotide sequence ID" value="NZ_QYZD01000047.1"/>
</dbReference>
<dbReference type="GO" id="GO:0000272">
    <property type="term" value="P:polysaccharide catabolic process"/>
    <property type="evidence" value="ECO:0007669"/>
    <property type="project" value="TreeGrafter"/>
</dbReference>
<comment type="similarity">
    <text evidence="2">Belongs to the glycosyl hydrolase 88 family.</text>
</comment>
<dbReference type="EMBL" id="QYZD01000047">
    <property type="protein sequence ID" value="RJG17730.1"/>
    <property type="molecule type" value="Genomic_DNA"/>
</dbReference>
<name>A0A3A3GEN4_PANTH</name>
<feature type="binding site" evidence="4">
    <location>
        <position position="91"/>
    </location>
    <ligand>
        <name>substrate</name>
    </ligand>
</feature>
<evidence type="ECO:0000256" key="2">
    <source>
        <dbReference type="ARBA" id="ARBA00038358"/>
    </source>
</evidence>
<evidence type="ECO:0000256" key="3">
    <source>
        <dbReference type="PIRSR" id="PIRSR610905-1"/>
    </source>
</evidence>
<feature type="binding site" evidence="4">
    <location>
        <position position="228"/>
    </location>
    <ligand>
        <name>substrate</name>
    </ligand>
</feature>
<reference evidence="5 6" key="1">
    <citation type="submission" date="2018-09" db="EMBL/GenBank/DDBJ databases">
        <title>Paenibacillus SK2017-BO5.</title>
        <authorList>
            <person name="Piskunova J.V."/>
            <person name="Dubiley S.A."/>
            <person name="Severinov K.V."/>
        </authorList>
    </citation>
    <scope>NUCLEOTIDE SEQUENCE [LARGE SCALE GENOMIC DNA]</scope>
    <source>
        <strain evidence="5 6">BO5</strain>
    </source>
</reference>
<feature type="binding site" evidence="4">
    <location>
        <position position="152"/>
    </location>
    <ligand>
        <name>substrate</name>
    </ligand>
</feature>
<dbReference type="SUPFAM" id="SSF48208">
    <property type="entry name" value="Six-hairpin glycosidases"/>
    <property type="match status" value="1"/>
</dbReference>
<dbReference type="Proteomes" id="UP000266177">
    <property type="component" value="Unassembled WGS sequence"/>
</dbReference>
<evidence type="ECO:0000256" key="1">
    <source>
        <dbReference type="ARBA" id="ARBA00022801"/>
    </source>
</evidence>
<proteinExistence type="inferred from homology"/>
<feature type="binding site" evidence="4">
    <location>
        <position position="210"/>
    </location>
    <ligand>
        <name>substrate</name>
    </ligand>
</feature>
<dbReference type="PANTHER" id="PTHR36845">
    <property type="entry name" value="HYDROLASE, PUTATIVE (AFU_ORTHOLOGUE AFUA_7G05090)-RELATED"/>
    <property type="match status" value="1"/>
</dbReference>
<dbReference type="Pfam" id="PF07470">
    <property type="entry name" value="Glyco_hydro_88"/>
    <property type="match status" value="1"/>
</dbReference>
<feature type="active site" description="Nucleophile" evidence="3">
    <location>
        <position position="91"/>
    </location>
</feature>
<feature type="binding site" evidence="4">
    <location>
        <position position="224"/>
    </location>
    <ligand>
        <name>substrate</name>
    </ligand>
</feature>
<evidence type="ECO:0000313" key="6">
    <source>
        <dbReference type="Proteomes" id="UP000266177"/>
    </source>
</evidence>
<dbReference type="InterPro" id="IPR012341">
    <property type="entry name" value="6hp_glycosidase-like_sf"/>
</dbReference>
<dbReference type="InterPro" id="IPR052369">
    <property type="entry name" value="UG_Glycosaminoglycan_Hydrolase"/>
</dbReference>
<dbReference type="InterPro" id="IPR008928">
    <property type="entry name" value="6-hairpin_glycosidase_sf"/>
</dbReference>